<keyword evidence="8" id="KW-0966">Cell projection</keyword>
<feature type="domain" description="FGFR1 oncogene partner (FOP) N-terminal dimerisation" evidence="14">
    <location>
        <begin position="87"/>
        <end position="156"/>
    </location>
</feature>
<dbReference type="PANTHER" id="PTHR15431:SF19">
    <property type="entry name" value="CENTROSOMAL PROTEIN 20-RELATED"/>
    <property type="match status" value="1"/>
</dbReference>
<keyword evidence="5" id="KW-0963">Cytoplasm</keyword>
<evidence type="ECO:0000256" key="11">
    <source>
        <dbReference type="ARBA" id="ARBA00076755"/>
    </source>
</evidence>
<evidence type="ECO:0000256" key="5">
    <source>
        <dbReference type="ARBA" id="ARBA00022490"/>
    </source>
</evidence>
<evidence type="ECO:0000256" key="4">
    <source>
        <dbReference type="ARBA" id="ARBA00005385"/>
    </source>
</evidence>
<evidence type="ECO:0000256" key="7">
    <source>
        <dbReference type="ARBA" id="ARBA00023212"/>
    </source>
</evidence>
<dbReference type="PANTHER" id="PTHR15431">
    <property type="entry name" value="FGFR1 ONCOGENE PARTNER/LISH DOMAIN-CONTAINING PROTEIN"/>
    <property type="match status" value="1"/>
</dbReference>
<protein>
    <recommendedName>
        <fullName evidence="10">Centrosomal protein 20</fullName>
    </recommendedName>
    <alternativeName>
        <fullName evidence="11">FGFR1OP N-terminal-like protein</fullName>
    </alternativeName>
    <alternativeName>
        <fullName evidence="12">LisH domain-containing protein FOPNL</fullName>
    </alternativeName>
</protein>
<keyword evidence="7" id="KW-0206">Cytoskeleton</keyword>
<evidence type="ECO:0000256" key="12">
    <source>
        <dbReference type="ARBA" id="ARBA00081996"/>
    </source>
</evidence>
<dbReference type="InterPro" id="IPR006594">
    <property type="entry name" value="LisH"/>
</dbReference>
<comment type="subcellular location">
    <subcellularLocation>
        <location evidence="1">Cytoplasm</location>
        <location evidence="1">Cytoskeleton</location>
        <location evidence="1">Cilium basal body</location>
    </subcellularLocation>
    <subcellularLocation>
        <location evidence="3">Cytoplasm</location>
        <location evidence="3">Cytoskeleton</location>
        <location evidence="3">Microtubule organizing center</location>
        <location evidence="3">Centrosome</location>
        <location evidence="3">Centriolar satellite</location>
    </subcellularLocation>
    <subcellularLocation>
        <location evidence="2">Cytoplasmic granule</location>
    </subcellularLocation>
</comment>
<keyword evidence="6" id="KW-0970">Cilium biogenesis/degradation</keyword>
<comment type="function">
    <text evidence="9">Involved in the biogenesis of cilia. Required for the recruitment of PLK1 to centrosomes and S phase progression.</text>
</comment>
<evidence type="ECO:0000313" key="16">
    <source>
        <dbReference type="Proteomes" id="UP001186944"/>
    </source>
</evidence>
<dbReference type="GO" id="GO:0031514">
    <property type="term" value="C:motile cilium"/>
    <property type="evidence" value="ECO:0007669"/>
    <property type="project" value="TreeGrafter"/>
</dbReference>
<dbReference type="EMBL" id="VSWD01000010">
    <property type="protein sequence ID" value="KAK3091288.1"/>
    <property type="molecule type" value="Genomic_DNA"/>
</dbReference>
<name>A0AA89BXK8_PINIB</name>
<dbReference type="GO" id="GO:0060271">
    <property type="term" value="P:cilium assembly"/>
    <property type="evidence" value="ECO:0007669"/>
    <property type="project" value="TreeGrafter"/>
</dbReference>
<proteinExistence type="inferred from homology"/>
<gene>
    <name evidence="15" type="ORF">FSP39_018675</name>
</gene>
<dbReference type="GO" id="GO:0034453">
    <property type="term" value="P:microtubule anchoring"/>
    <property type="evidence" value="ECO:0007669"/>
    <property type="project" value="InterPro"/>
</dbReference>
<evidence type="ECO:0000256" key="8">
    <source>
        <dbReference type="ARBA" id="ARBA00023273"/>
    </source>
</evidence>
<accession>A0AA89BXK8</accession>
<dbReference type="Proteomes" id="UP001186944">
    <property type="component" value="Unassembled WGS sequence"/>
</dbReference>
<evidence type="ECO:0000256" key="3">
    <source>
        <dbReference type="ARBA" id="ARBA00004607"/>
    </source>
</evidence>
<dbReference type="InterPro" id="IPR018993">
    <property type="entry name" value="FOP_dimerisation-dom_N"/>
</dbReference>
<evidence type="ECO:0000256" key="10">
    <source>
        <dbReference type="ARBA" id="ARBA00070736"/>
    </source>
</evidence>
<dbReference type="Gene3D" id="1.20.960.40">
    <property type="match status" value="1"/>
</dbReference>
<comment type="caution">
    <text evidence="15">The sequence shown here is derived from an EMBL/GenBank/DDBJ whole genome shotgun (WGS) entry which is preliminary data.</text>
</comment>
<dbReference type="GO" id="GO:0034451">
    <property type="term" value="C:centriolar satellite"/>
    <property type="evidence" value="ECO:0007669"/>
    <property type="project" value="UniProtKB-SubCell"/>
</dbReference>
<comment type="similarity">
    <text evidence="4">Belongs to the CEP43 family.</text>
</comment>
<evidence type="ECO:0000256" key="6">
    <source>
        <dbReference type="ARBA" id="ARBA00022794"/>
    </source>
</evidence>
<dbReference type="FunFam" id="1.20.960.40:FF:000002">
    <property type="entry name" value="LisH domain-containing protein FOPNL"/>
    <property type="match status" value="1"/>
</dbReference>
<evidence type="ECO:0000256" key="2">
    <source>
        <dbReference type="ARBA" id="ARBA00004463"/>
    </source>
</evidence>
<evidence type="ECO:0000256" key="9">
    <source>
        <dbReference type="ARBA" id="ARBA00055043"/>
    </source>
</evidence>
<evidence type="ECO:0000259" key="14">
    <source>
        <dbReference type="Pfam" id="PF09398"/>
    </source>
</evidence>
<feature type="region of interest" description="Disordered" evidence="13">
    <location>
        <begin position="184"/>
        <end position="203"/>
    </location>
</feature>
<dbReference type="AlphaFoldDB" id="A0AA89BXK8"/>
<organism evidence="15 16">
    <name type="scientific">Pinctada imbricata</name>
    <name type="common">Atlantic pearl-oyster</name>
    <name type="synonym">Pinctada martensii</name>
    <dbReference type="NCBI Taxonomy" id="66713"/>
    <lineage>
        <taxon>Eukaryota</taxon>
        <taxon>Metazoa</taxon>
        <taxon>Spiralia</taxon>
        <taxon>Lophotrochozoa</taxon>
        <taxon>Mollusca</taxon>
        <taxon>Bivalvia</taxon>
        <taxon>Autobranchia</taxon>
        <taxon>Pteriomorphia</taxon>
        <taxon>Pterioida</taxon>
        <taxon>Pterioidea</taxon>
        <taxon>Pteriidae</taxon>
        <taxon>Pinctada</taxon>
    </lineage>
</organism>
<evidence type="ECO:0000256" key="13">
    <source>
        <dbReference type="SAM" id="MobiDB-lite"/>
    </source>
</evidence>
<reference evidence="15" key="1">
    <citation type="submission" date="2019-08" db="EMBL/GenBank/DDBJ databases">
        <title>The improved chromosome-level genome for the pearl oyster Pinctada fucata martensii using PacBio sequencing and Hi-C.</title>
        <authorList>
            <person name="Zheng Z."/>
        </authorList>
    </citation>
    <scope>NUCLEOTIDE SEQUENCE</scope>
    <source>
        <strain evidence="15">ZZ-2019</strain>
        <tissue evidence="15">Adductor muscle</tissue>
    </source>
</reference>
<sequence length="203" mass="23300">MLVLPKGPGDSWCGARERKLHTYHHLLKTSVRNTLLSLLGQMHPCHTQTCVSVIKETLENRGSLGQIKARIRAEVFSALDDQAEIRPPLSNENMIINELIREYLEFNKYKYSSSVLVAESGQPKAPLGREFLSRELNIREDRQTSTVPLLYGILSHYLKDNRHDRSRSPQRSQNTKAAFLEQLEREMSPERSQMPLEFTGGKR</sequence>
<dbReference type="Pfam" id="PF09398">
    <property type="entry name" value="FOP_dimer"/>
    <property type="match status" value="1"/>
</dbReference>
<evidence type="ECO:0000256" key="1">
    <source>
        <dbReference type="ARBA" id="ARBA00004120"/>
    </source>
</evidence>
<dbReference type="PROSITE" id="PS50896">
    <property type="entry name" value="LISH"/>
    <property type="match status" value="1"/>
</dbReference>
<evidence type="ECO:0000313" key="15">
    <source>
        <dbReference type="EMBL" id="KAK3091288.1"/>
    </source>
</evidence>
<keyword evidence="16" id="KW-1185">Reference proteome</keyword>
<dbReference type="GO" id="GO:0036064">
    <property type="term" value="C:ciliary basal body"/>
    <property type="evidence" value="ECO:0007669"/>
    <property type="project" value="TreeGrafter"/>
</dbReference>